<accession>A0ACC2USI7</accession>
<sequence>MTCLWKTLFNVQYVSNLWIMLPRCSLDIDKGIYKAKPAENLRRSISCFDCNQLSITKLDLLYHKCGKCGSYSTKVLDTFNMNYSINIERYDINKDAGARNVRSNKKVAADQVSLVTLIDQMERYDLNESEDYDDAYSQFTCSCLSKGFTEYDSDFSASTRSSCYCGKSSDWSSNES</sequence>
<proteinExistence type="predicted"/>
<gene>
    <name evidence="1" type="ORF">DSO57_1014620</name>
</gene>
<reference evidence="1" key="1">
    <citation type="submission" date="2022-04" db="EMBL/GenBank/DDBJ databases">
        <title>Genome of the entomopathogenic fungus Entomophthora muscae.</title>
        <authorList>
            <person name="Elya C."/>
            <person name="Lovett B.R."/>
            <person name="Lee E."/>
            <person name="Macias A.M."/>
            <person name="Hajek A.E."/>
            <person name="De Bivort B.L."/>
            <person name="Kasson M.T."/>
            <person name="De Fine Licht H.H."/>
            <person name="Stajich J.E."/>
        </authorList>
    </citation>
    <scope>NUCLEOTIDE SEQUENCE</scope>
    <source>
        <strain evidence="1">Berkeley</strain>
    </source>
</reference>
<keyword evidence="2" id="KW-1185">Reference proteome</keyword>
<name>A0ACC2USI7_9FUNG</name>
<dbReference type="Proteomes" id="UP001165960">
    <property type="component" value="Unassembled WGS sequence"/>
</dbReference>
<protein>
    <submittedName>
        <fullName evidence="1">Uncharacterized protein</fullName>
    </submittedName>
</protein>
<organism evidence="1 2">
    <name type="scientific">Entomophthora muscae</name>
    <dbReference type="NCBI Taxonomy" id="34485"/>
    <lineage>
        <taxon>Eukaryota</taxon>
        <taxon>Fungi</taxon>
        <taxon>Fungi incertae sedis</taxon>
        <taxon>Zoopagomycota</taxon>
        <taxon>Entomophthoromycotina</taxon>
        <taxon>Entomophthoromycetes</taxon>
        <taxon>Entomophthorales</taxon>
        <taxon>Entomophthoraceae</taxon>
        <taxon>Entomophthora</taxon>
    </lineage>
</organism>
<dbReference type="EMBL" id="QTSX02000056">
    <property type="protein sequence ID" value="KAJ9089282.1"/>
    <property type="molecule type" value="Genomic_DNA"/>
</dbReference>
<evidence type="ECO:0000313" key="2">
    <source>
        <dbReference type="Proteomes" id="UP001165960"/>
    </source>
</evidence>
<evidence type="ECO:0000313" key="1">
    <source>
        <dbReference type="EMBL" id="KAJ9089282.1"/>
    </source>
</evidence>
<comment type="caution">
    <text evidence="1">The sequence shown here is derived from an EMBL/GenBank/DDBJ whole genome shotgun (WGS) entry which is preliminary data.</text>
</comment>